<name>A0A6A5ZAH8_9PLEO</name>
<protein>
    <submittedName>
        <fullName evidence="2">Uncharacterized protein</fullName>
    </submittedName>
</protein>
<feature type="region of interest" description="Disordered" evidence="1">
    <location>
        <begin position="1"/>
        <end position="232"/>
    </location>
</feature>
<organism evidence="2 3">
    <name type="scientific">Lophiotrema nucula</name>
    <dbReference type="NCBI Taxonomy" id="690887"/>
    <lineage>
        <taxon>Eukaryota</taxon>
        <taxon>Fungi</taxon>
        <taxon>Dikarya</taxon>
        <taxon>Ascomycota</taxon>
        <taxon>Pezizomycotina</taxon>
        <taxon>Dothideomycetes</taxon>
        <taxon>Pleosporomycetidae</taxon>
        <taxon>Pleosporales</taxon>
        <taxon>Lophiotremataceae</taxon>
        <taxon>Lophiotrema</taxon>
    </lineage>
</organism>
<accession>A0A6A5ZAH8</accession>
<sequence>MASTQLTEPVVARSGASIHSTEEEDFATPMEENPLEIFSNPSASPNPSTSGFSLQQTPSHMVAQDPMDNIRIHDQPHNNRHDFDEPPPPYEEPLAPLSDAPQIAPIEYSVDNSPQLAVAPHAGFPEPPPRNPARRSREVPGLSPLSSDIVSPSQDSLVPAPLAVRPSSSSNGSTLSRRPVASPVNNTFSSAKAREAGFEITSPDLERQSSTNSLPSITLLSSTEPLKHTREPGKLTAYLIPFPKPRLKRNGKGIKPEDIPERFLVYTPAPPPLSKPAPGEKETHWHKTKRVWQEDVRKASMSNASKATWKGFKSRTTILVGKGVDLTKSSNLEFLDRVSEGAIASAAEEVIEREEAAELDSTASATPAELPTLTPSSESTPIFPKRTESNVSVHKPEKPKNLEELTLVFPPSLELTPEKIRIEFVNTLFRTREKSRKEAIIASSLFPFAAAVDATLLITFGGLMEVSGVWAYTAIRGSITSTRMTKGLAVGQEEAEAAQQDDTDAEYHVRGCTCGYHEADFGSPTVERKDSSIKDKGKAKKKKDSINLRMQQSNHLEILKRYLDITCLKKEFNMFPLVNEESASDPNEAAILDAIGWQPTRRFGKDLEMEFKDKVEKLTSEQDEQWQIKEARDDLRRIMKKGAAEWVQWCKGFQKDPEAALKR</sequence>
<feature type="compositionally biased region" description="Polar residues" evidence="1">
    <location>
        <begin position="208"/>
        <end position="224"/>
    </location>
</feature>
<feature type="region of interest" description="Disordered" evidence="1">
    <location>
        <begin position="267"/>
        <end position="289"/>
    </location>
</feature>
<feature type="compositionally biased region" description="Polar residues" evidence="1">
    <location>
        <begin position="144"/>
        <end position="156"/>
    </location>
</feature>
<reference evidence="2" key="1">
    <citation type="journal article" date="2020" name="Stud. Mycol.">
        <title>101 Dothideomycetes genomes: a test case for predicting lifestyles and emergence of pathogens.</title>
        <authorList>
            <person name="Haridas S."/>
            <person name="Albert R."/>
            <person name="Binder M."/>
            <person name="Bloem J."/>
            <person name="Labutti K."/>
            <person name="Salamov A."/>
            <person name="Andreopoulos B."/>
            <person name="Baker S."/>
            <person name="Barry K."/>
            <person name="Bills G."/>
            <person name="Bluhm B."/>
            <person name="Cannon C."/>
            <person name="Castanera R."/>
            <person name="Culley D."/>
            <person name="Daum C."/>
            <person name="Ezra D."/>
            <person name="Gonzalez J."/>
            <person name="Henrissat B."/>
            <person name="Kuo A."/>
            <person name="Liang C."/>
            <person name="Lipzen A."/>
            <person name="Lutzoni F."/>
            <person name="Magnuson J."/>
            <person name="Mondo S."/>
            <person name="Nolan M."/>
            <person name="Ohm R."/>
            <person name="Pangilinan J."/>
            <person name="Park H.-J."/>
            <person name="Ramirez L."/>
            <person name="Alfaro M."/>
            <person name="Sun H."/>
            <person name="Tritt A."/>
            <person name="Yoshinaga Y."/>
            <person name="Zwiers L.-H."/>
            <person name="Turgeon B."/>
            <person name="Goodwin S."/>
            <person name="Spatafora J."/>
            <person name="Crous P."/>
            <person name="Grigoriev I."/>
        </authorList>
    </citation>
    <scope>NUCLEOTIDE SEQUENCE</scope>
    <source>
        <strain evidence="2">CBS 627.86</strain>
    </source>
</reference>
<feature type="compositionally biased region" description="Low complexity" evidence="1">
    <location>
        <begin position="39"/>
        <end position="50"/>
    </location>
</feature>
<feature type="compositionally biased region" description="Low complexity" evidence="1">
    <location>
        <begin position="167"/>
        <end position="176"/>
    </location>
</feature>
<dbReference type="Proteomes" id="UP000799770">
    <property type="component" value="Unassembled WGS sequence"/>
</dbReference>
<evidence type="ECO:0000313" key="3">
    <source>
        <dbReference type="Proteomes" id="UP000799770"/>
    </source>
</evidence>
<feature type="compositionally biased region" description="Basic and acidic residues" evidence="1">
    <location>
        <begin position="68"/>
        <end position="84"/>
    </location>
</feature>
<feature type="compositionally biased region" description="Basic and acidic residues" evidence="1">
    <location>
        <begin position="278"/>
        <end position="289"/>
    </location>
</feature>
<dbReference type="EMBL" id="ML977320">
    <property type="protein sequence ID" value="KAF2116529.1"/>
    <property type="molecule type" value="Genomic_DNA"/>
</dbReference>
<evidence type="ECO:0000313" key="2">
    <source>
        <dbReference type="EMBL" id="KAF2116529.1"/>
    </source>
</evidence>
<evidence type="ECO:0000256" key="1">
    <source>
        <dbReference type="SAM" id="MobiDB-lite"/>
    </source>
</evidence>
<dbReference type="OrthoDB" id="3189033at2759"/>
<feature type="region of interest" description="Disordered" evidence="1">
    <location>
        <begin position="354"/>
        <end position="397"/>
    </location>
</feature>
<dbReference type="AlphaFoldDB" id="A0A6A5ZAH8"/>
<gene>
    <name evidence="2" type="ORF">BDV96DRAFT_28093</name>
</gene>
<keyword evidence="3" id="KW-1185">Reference proteome</keyword>
<proteinExistence type="predicted"/>